<dbReference type="GO" id="GO:0003677">
    <property type="term" value="F:DNA binding"/>
    <property type="evidence" value="ECO:0007669"/>
    <property type="project" value="UniProtKB-KW"/>
</dbReference>
<sequence length="157" mass="18092">MNNRFSTDGNYKLWVLLHQVKDIIFRAREKELRLYGITPMEAATLFVLFKMLGGKSSANKISEVILRKPHTVAGYISRMERDGLVTKSKDKNQEGIKIIQTTQKGKQVYTQSTKRESINKILSCLSEEEHQQLWSILEKLRESGLNNLPSVERLPFP</sequence>
<accession>X0S7Q7</accession>
<dbReference type="GO" id="GO:0003700">
    <property type="term" value="F:DNA-binding transcription factor activity"/>
    <property type="evidence" value="ECO:0007669"/>
    <property type="project" value="InterPro"/>
</dbReference>
<comment type="caution">
    <text evidence="5">The sequence shown here is derived from an EMBL/GenBank/DDBJ whole genome shotgun (WGS) entry which is preliminary data.</text>
</comment>
<reference evidence="5" key="1">
    <citation type="journal article" date="2014" name="Front. Microbiol.">
        <title>High frequency of phylogenetically diverse reductive dehalogenase-homologous genes in deep subseafloor sedimentary metagenomes.</title>
        <authorList>
            <person name="Kawai M."/>
            <person name="Futagami T."/>
            <person name="Toyoda A."/>
            <person name="Takaki Y."/>
            <person name="Nishi S."/>
            <person name="Hori S."/>
            <person name="Arai W."/>
            <person name="Tsubouchi T."/>
            <person name="Morono Y."/>
            <person name="Uchiyama I."/>
            <person name="Ito T."/>
            <person name="Fujiyama A."/>
            <person name="Inagaki F."/>
            <person name="Takami H."/>
        </authorList>
    </citation>
    <scope>NUCLEOTIDE SEQUENCE</scope>
    <source>
        <strain evidence="5">Expedition CK06-06</strain>
    </source>
</reference>
<evidence type="ECO:0000259" key="4">
    <source>
        <dbReference type="PROSITE" id="PS50995"/>
    </source>
</evidence>
<evidence type="ECO:0000256" key="2">
    <source>
        <dbReference type="ARBA" id="ARBA00023125"/>
    </source>
</evidence>
<feature type="domain" description="HTH marR-type" evidence="4">
    <location>
        <begin position="10"/>
        <end position="142"/>
    </location>
</feature>
<keyword evidence="3" id="KW-0804">Transcription</keyword>
<keyword evidence="2" id="KW-0238">DNA-binding</keyword>
<dbReference type="PANTHER" id="PTHR42756">
    <property type="entry name" value="TRANSCRIPTIONAL REGULATOR, MARR"/>
    <property type="match status" value="1"/>
</dbReference>
<organism evidence="5">
    <name type="scientific">marine sediment metagenome</name>
    <dbReference type="NCBI Taxonomy" id="412755"/>
    <lineage>
        <taxon>unclassified sequences</taxon>
        <taxon>metagenomes</taxon>
        <taxon>ecological metagenomes</taxon>
    </lineage>
</organism>
<dbReference type="InterPro" id="IPR000835">
    <property type="entry name" value="HTH_MarR-typ"/>
</dbReference>
<dbReference type="PANTHER" id="PTHR42756:SF1">
    <property type="entry name" value="TRANSCRIPTIONAL REPRESSOR OF EMRAB OPERON"/>
    <property type="match status" value="1"/>
</dbReference>
<dbReference type="PROSITE" id="PS50995">
    <property type="entry name" value="HTH_MARR_2"/>
    <property type="match status" value="1"/>
</dbReference>
<dbReference type="EMBL" id="BARS01002685">
    <property type="protein sequence ID" value="GAF71256.1"/>
    <property type="molecule type" value="Genomic_DNA"/>
</dbReference>
<evidence type="ECO:0000256" key="1">
    <source>
        <dbReference type="ARBA" id="ARBA00023015"/>
    </source>
</evidence>
<dbReference type="InterPro" id="IPR036388">
    <property type="entry name" value="WH-like_DNA-bd_sf"/>
</dbReference>
<keyword evidence="1" id="KW-0805">Transcription regulation</keyword>
<dbReference type="AlphaFoldDB" id="X0S7Q7"/>
<dbReference type="SUPFAM" id="SSF46785">
    <property type="entry name" value="Winged helix' DNA-binding domain"/>
    <property type="match status" value="1"/>
</dbReference>
<proteinExistence type="predicted"/>
<dbReference type="SMART" id="SM00347">
    <property type="entry name" value="HTH_MARR"/>
    <property type="match status" value="1"/>
</dbReference>
<dbReference type="Gene3D" id="1.10.10.10">
    <property type="entry name" value="Winged helix-like DNA-binding domain superfamily/Winged helix DNA-binding domain"/>
    <property type="match status" value="1"/>
</dbReference>
<evidence type="ECO:0000256" key="3">
    <source>
        <dbReference type="ARBA" id="ARBA00023163"/>
    </source>
</evidence>
<name>X0S7Q7_9ZZZZ</name>
<evidence type="ECO:0000313" key="5">
    <source>
        <dbReference type="EMBL" id="GAF71256.1"/>
    </source>
</evidence>
<gene>
    <name evidence="5" type="ORF">S01H1_05153</name>
</gene>
<protein>
    <recommendedName>
        <fullName evidence="4">HTH marR-type domain-containing protein</fullName>
    </recommendedName>
</protein>
<dbReference type="InterPro" id="IPR036390">
    <property type="entry name" value="WH_DNA-bd_sf"/>
</dbReference>